<sequence length="446" mass="49006">MAAQQLEEQQEGLYCSTAGTYFQSKQDLEDHYRSDFHRYNLKRKIAGLPPVTRDWYEVRKAQLLASSPGPVHRVWFDPLTRRKFYSENTYLAFARSKKYQDLVKKSGEAAPAPIVTLRKIEGGGAAAAAAGGAPAPQQQQQQQKGAGFTIKPAVKTAAPALAAAAAAAAAQAEGGGGEAAAEEEADEGSDWETASEEEMETDQKWEEWDVRRSLFDGHLSASMEANLEHMFKSFGFYFPDSQRLTDPEGLLKYLGAKLQYGHVPLYESGDNPSAKQFQSLHAVQRHMVDTNQCKMAWEGNEEEYEEYYDYGADGEDGEEDADMAQAGALVVSAAEAGPSAAYELVLAGDGSSGGGGAGGGKIIGSREFARYYRQRPRLGDSRASVQAAMVQAQYRRLAVPLLEHGPSEMLVQKKMEKQAQHKAERLRSKMDLSYDKIHNLPKNVPY</sequence>
<accession>E1ZD73</accession>
<dbReference type="OrthoDB" id="19329at2759"/>
<feature type="region of interest" description="Disordered" evidence="1">
    <location>
        <begin position="173"/>
        <end position="205"/>
    </location>
</feature>
<dbReference type="KEGG" id="cvr:CHLNCDRAFT_144874"/>
<evidence type="ECO:0000256" key="1">
    <source>
        <dbReference type="SAM" id="MobiDB-lite"/>
    </source>
</evidence>
<protein>
    <recommendedName>
        <fullName evidence="2">ZN622/Rei1/Reh1 zinc finger C2H2-type domain-containing protein</fullName>
    </recommendedName>
</protein>
<name>E1ZD73_CHLVA</name>
<feature type="region of interest" description="Disordered" evidence="1">
    <location>
        <begin position="127"/>
        <end position="147"/>
    </location>
</feature>
<dbReference type="AlphaFoldDB" id="E1ZD73"/>
<dbReference type="OMA" id="MCNSCNK"/>
<dbReference type="STRING" id="554065.E1ZD73"/>
<reference evidence="3 4" key="1">
    <citation type="journal article" date="2010" name="Plant Cell">
        <title>The Chlorella variabilis NC64A genome reveals adaptation to photosymbiosis, coevolution with viruses, and cryptic sex.</title>
        <authorList>
            <person name="Blanc G."/>
            <person name="Duncan G."/>
            <person name="Agarkova I."/>
            <person name="Borodovsky M."/>
            <person name="Gurnon J."/>
            <person name="Kuo A."/>
            <person name="Lindquist E."/>
            <person name="Lucas S."/>
            <person name="Pangilinan J."/>
            <person name="Polle J."/>
            <person name="Salamov A."/>
            <person name="Terry A."/>
            <person name="Yamada T."/>
            <person name="Dunigan D.D."/>
            <person name="Grigoriev I.V."/>
            <person name="Claverie J.M."/>
            <person name="Van Etten J.L."/>
        </authorList>
    </citation>
    <scope>NUCLEOTIDE SEQUENCE [LARGE SCALE GENOMIC DNA]</scope>
    <source>
        <strain evidence="3 4">NC64A</strain>
    </source>
</reference>
<dbReference type="Proteomes" id="UP000008141">
    <property type="component" value="Unassembled WGS sequence"/>
</dbReference>
<dbReference type="PANTHER" id="PTHR13182:SF8">
    <property type="entry name" value="CYTOPLASMIC 60S SUBUNIT BIOGENESIS FACTOR ZNF622"/>
    <property type="match status" value="1"/>
</dbReference>
<dbReference type="RefSeq" id="XP_005848473.1">
    <property type="nucleotide sequence ID" value="XM_005848411.1"/>
</dbReference>
<dbReference type="GeneID" id="17355835"/>
<organism evidence="4">
    <name type="scientific">Chlorella variabilis</name>
    <name type="common">Green alga</name>
    <dbReference type="NCBI Taxonomy" id="554065"/>
    <lineage>
        <taxon>Eukaryota</taxon>
        <taxon>Viridiplantae</taxon>
        <taxon>Chlorophyta</taxon>
        <taxon>core chlorophytes</taxon>
        <taxon>Trebouxiophyceae</taxon>
        <taxon>Chlorellales</taxon>
        <taxon>Chlorellaceae</taxon>
        <taxon>Chlorella clade</taxon>
        <taxon>Chlorella</taxon>
    </lineage>
</organism>
<gene>
    <name evidence="3" type="ORF">CHLNCDRAFT_144874</name>
</gene>
<proteinExistence type="predicted"/>
<dbReference type="InParanoid" id="E1ZD73"/>
<dbReference type="EMBL" id="GL433842">
    <property type="protein sequence ID" value="EFN56371.1"/>
    <property type="molecule type" value="Genomic_DNA"/>
</dbReference>
<dbReference type="InterPro" id="IPR041661">
    <property type="entry name" value="ZN622/Rei1/Reh1_Znf-C2H2"/>
</dbReference>
<dbReference type="Pfam" id="PF12756">
    <property type="entry name" value="zf-C2H2_2"/>
    <property type="match status" value="1"/>
</dbReference>
<dbReference type="FunCoup" id="E1ZD73">
    <property type="interactions" value="1952"/>
</dbReference>
<evidence type="ECO:0000313" key="3">
    <source>
        <dbReference type="EMBL" id="EFN56371.1"/>
    </source>
</evidence>
<dbReference type="GO" id="GO:0030687">
    <property type="term" value="C:preribosome, large subunit precursor"/>
    <property type="evidence" value="ECO:0007669"/>
    <property type="project" value="TreeGrafter"/>
</dbReference>
<keyword evidence="4" id="KW-1185">Reference proteome</keyword>
<dbReference type="GO" id="GO:0042273">
    <property type="term" value="P:ribosomal large subunit biogenesis"/>
    <property type="evidence" value="ECO:0007669"/>
    <property type="project" value="TreeGrafter"/>
</dbReference>
<dbReference type="InterPro" id="IPR040025">
    <property type="entry name" value="Znf622/Rei1/Reh1"/>
</dbReference>
<evidence type="ECO:0000259" key="2">
    <source>
        <dbReference type="Pfam" id="PF12756"/>
    </source>
</evidence>
<feature type="domain" description="ZN622/Rei1/Reh1 zinc finger C2H2-type" evidence="2">
    <location>
        <begin position="213"/>
        <end position="311"/>
    </location>
</feature>
<dbReference type="PANTHER" id="PTHR13182">
    <property type="entry name" value="ZINC FINGER PROTEIN 622"/>
    <property type="match status" value="1"/>
</dbReference>
<evidence type="ECO:0000313" key="4">
    <source>
        <dbReference type="Proteomes" id="UP000008141"/>
    </source>
</evidence>
<feature type="compositionally biased region" description="Acidic residues" evidence="1">
    <location>
        <begin position="180"/>
        <end position="200"/>
    </location>
</feature>
<dbReference type="eggNOG" id="KOG2785">
    <property type="taxonomic scope" value="Eukaryota"/>
</dbReference>